<protein>
    <recommendedName>
        <fullName evidence="5">DUF5320 domain-containing protein</fullName>
    </recommendedName>
</protein>
<dbReference type="Proteomes" id="UP000324143">
    <property type="component" value="Unassembled WGS sequence"/>
</dbReference>
<evidence type="ECO:0000313" key="3">
    <source>
        <dbReference type="EMBL" id="TYB30529.1"/>
    </source>
</evidence>
<reference evidence="3" key="1">
    <citation type="submission" date="2019-08" db="EMBL/GenBank/DDBJ databases">
        <title>Genomic characterization of a novel candidate phylum (ARYD3) from a high temperature, high salinity tertiary oil reservoir in north central Oklahoma, USA.</title>
        <authorList>
            <person name="Youssef N.H."/>
            <person name="Yadav A."/>
            <person name="Elshahed M.S."/>
        </authorList>
    </citation>
    <scope>NUCLEOTIDE SEQUENCE [LARGE SCALE GENOMIC DNA]</scope>
    <source>
        <strain evidence="3">ARYD3</strain>
    </source>
</reference>
<comment type="caution">
    <text evidence="3">The sequence shown here is derived from an EMBL/GenBank/DDBJ whole genome shotgun (WGS) entry which is preliminary data.</text>
</comment>
<evidence type="ECO:0000256" key="2">
    <source>
        <dbReference type="SAM" id="MobiDB-lite"/>
    </source>
</evidence>
<feature type="region of interest" description="Disordered" evidence="2">
    <location>
        <begin position="1"/>
        <end position="51"/>
    </location>
</feature>
<name>A0A5D0MIZ7_9BACT</name>
<keyword evidence="1" id="KW-0175">Coiled coil</keyword>
<keyword evidence="4" id="KW-1185">Reference proteome</keyword>
<accession>A0A5D0MIZ7</accession>
<dbReference type="Pfam" id="PF17253">
    <property type="entry name" value="DUF5320"/>
    <property type="match status" value="1"/>
</dbReference>
<evidence type="ECO:0000256" key="1">
    <source>
        <dbReference type="SAM" id="Coils"/>
    </source>
</evidence>
<feature type="coiled-coil region" evidence="1">
    <location>
        <begin position="80"/>
        <end position="110"/>
    </location>
</feature>
<dbReference type="InterPro" id="IPR035205">
    <property type="entry name" value="DUF5320"/>
</dbReference>
<evidence type="ECO:0000313" key="4">
    <source>
        <dbReference type="Proteomes" id="UP000324143"/>
    </source>
</evidence>
<dbReference type="EMBL" id="VSIX01000124">
    <property type="protein sequence ID" value="TYB30529.1"/>
    <property type="molecule type" value="Genomic_DNA"/>
</dbReference>
<proteinExistence type="predicted"/>
<evidence type="ECO:0008006" key="5">
    <source>
        <dbReference type="Google" id="ProtNLM"/>
    </source>
</evidence>
<dbReference type="AlphaFoldDB" id="A0A5D0MIZ7"/>
<feature type="compositionally biased region" description="Gly residues" evidence="2">
    <location>
        <begin position="10"/>
        <end position="22"/>
    </location>
</feature>
<gene>
    <name evidence="3" type="ORF">FXF47_08785</name>
</gene>
<organism evidence="3 4">
    <name type="scientific">Candidatus Mcinerneyibacterium aminivorans</name>
    <dbReference type="NCBI Taxonomy" id="2703815"/>
    <lineage>
        <taxon>Bacteria</taxon>
        <taxon>Candidatus Macinerneyibacteriota</taxon>
        <taxon>Candidatus Mcinerneyibacteria</taxon>
        <taxon>Candidatus Mcinerneyibacteriales</taxon>
        <taxon>Candidatus Mcinerneyibacteriaceae</taxon>
        <taxon>Candidatus Mcinerneyibacterium</taxon>
    </lineage>
</organism>
<sequence>MPAGDRTGPLGQGPSTGRGLGFCNGYNSPGYTKPGPGLGLGRRRGRGRRGYWNDYHYGRKMRRYYSPVQSEQSAYPAQQISEEEALKEQYEFLKEELEAVKKRLDELNSKKNSPSSTED</sequence>